<dbReference type="Pfam" id="PF18944">
    <property type="entry name" value="DUF5691"/>
    <property type="match status" value="1"/>
</dbReference>
<dbReference type="AlphaFoldDB" id="A0A6B9ZM55"/>
<proteinExistence type="predicted"/>
<dbReference type="KEGG" id="chih:GWR21_19390"/>
<reference evidence="1 2" key="1">
    <citation type="submission" date="2020-01" db="EMBL/GenBank/DDBJ databases">
        <title>Complete genome sequence of Chitinophaga sp. H33E-04 isolated from quinoa roots.</title>
        <authorList>
            <person name="Weon H.-Y."/>
            <person name="Lee S.A."/>
        </authorList>
    </citation>
    <scope>NUCLEOTIDE SEQUENCE [LARGE SCALE GENOMIC DNA]</scope>
    <source>
        <strain evidence="1 2">H33E-04</strain>
    </source>
</reference>
<name>A0A6B9ZM55_9BACT</name>
<dbReference type="Proteomes" id="UP000476411">
    <property type="component" value="Chromosome"/>
</dbReference>
<accession>A0A6B9ZM55</accession>
<organism evidence="1 2">
    <name type="scientific">Chitinophaga agri</name>
    <dbReference type="NCBI Taxonomy" id="2703787"/>
    <lineage>
        <taxon>Bacteria</taxon>
        <taxon>Pseudomonadati</taxon>
        <taxon>Bacteroidota</taxon>
        <taxon>Chitinophagia</taxon>
        <taxon>Chitinophagales</taxon>
        <taxon>Chitinophagaceae</taxon>
        <taxon>Chitinophaga</taxon>
    </lineage>
</organism>
<evidence type="ECO:0000313" key="2">
    <source>
        <dbReference type="Proteomes" id="UP000476411"/>
    </source>
</evidence>
<dbReference type="EMBL" id="CP048113">
    <property type="protein sequence ID" value="QHS61683.1"/>
    <property type="molecule type" value="Genomic_DNA"/>
</dbReference>
<evidence type="ECO:0000313" key="1">
    <source>
        <dbReference type="EMBL" id="QHS61683.1"/>
    </source>
</evidence>
<protein>
    <submittedName>
        <fullName evidence="1">Uncharacterized protein</fullName>
    </submittedName>
</protein>
<dbReference type="InterPro" id="IPR043746">
    <property type="entry name" value="DUF5691"/>
</dbReference>
<keyword evidence="2" id="KW-1185">Reference proteome</keyword>
<gene>
    <name evidence="1" type="ORF">GWR21_19390</name>
</gene>
<dbReference type="RefSeq" id="WP_162333348.1">
    <property type="nucleotide sequence ID" value="NZ_CP048113.1"/>
</dbReference>
<sequence length="483" mass="55656">MWNNIINTALLGTGKRQLSVADLPTDLVTVAEKIIGDKSLDTETQFLHLASVVLSYRQSGVNAVNNSGVPLQPAPPEERPYCNTAAIYALQDALDMDLLPLVHYWLEACSDKRQIVVPEYIPVILDTAVSQKRIRQLAMDVCGKRGQWLSKMNPDWQFPVVHSPEERWQTGSSEDRIQVLEEIRRSYPGMAREWLQQTWSQENTAAKTEFLKVMRINISEDDLSWLESLKEKNQKVKDEIWTLLKNIPGSFIVQSYWQILQKAITHGTGKTLHISLQLPLDKIIADSGIIMMSNQKNISDEGFILYQLTNNVPPSWWETHFNADKQEVINIFSNDDIGKRLLKAMIIPSGRFRDVAWVRLLTQLTEDAFFPDGISLLSPEEQEEYLLRMLPGDPQSIIHFMDKMDGEWNLKITREVLKWIARNPYQYTRNFFDKHIMQLPSAIADELEKLGPEEPAYQNMWRNTSEHIRKLLSCKMQITTAFT</sequence>